<evidence type="ECO:0000313" key="8">
    <source>
        <dbReference type="Ensembl" id="ENSELUP00000091445.1"/>
    </source>
</evidence>
<organism evidence="8 9">
    <name type="scientific">Esox lucius</name>
    <name type="common">Northern pike</name>
    <dbReference type="NCBI Taxonomy" id="8010"/>
    <lineage>
        <taxon>Eukaryota</taxon>
        <taxon>Metazoa</taxon>
        <taxon>Chordata</taxon>
        <taxon>Craniata</taxon>
        <taxon>Vertebrata</taxon>
        <taxon>Euteleostomi</taxon>
        <taxon>Actinopterygii</taxon>
        <taxon>Neopterygii</taxon>
        <taxon>Teleostei</taxon>
        <taxon>Protacanthopterygii</taxon>
        <taxon>Esociformes</taxon>
        <taxon>Esocidae</taxon>
        <taxon>Esox</taxon>
    </lineage>
</organism>
<comment type="function">
    <text evidence="6">Hydrolysis of 6-phosphogluconolactone to 6-phosphogluconate.</text>
</comment>
<dbReference type="InterPro" id="IPR006148">
    <property type="entry name" value="Glc/Gal-6P_isomerase"/>
</dbReference>
<dbReference type="InterPro" id="IPR037171">
    <property type="entry name" value="NagB/RpiA_transferase-like"/>
</dbReference>
<dbReference type="CDD" id="cd01400">
    <property type="entry name" value="6PGL"/>
    <property type="match status" value="1"/>
</dbReference>
<name>A0AAY5KT03_ESOLU</name>
<evidence type="ECO:0000256" key="2">
    <source>
        <dbReference type="ARBA" id="ARBA00004961"/>
    </source>
</evidence>
<accession>A0AAY5KT03</accession>
<dbReference type="PANTHER" id="PTHR11054:SF0">
    <property type="entry name" value="6-PHOSPHOGLUCONOLACTONASE"/>
    <property type="match status" value="1"/>
</dbReference>
<reference evidence="8" key="3">
    <citation type="submission" date="2025-09" db="UniProtKB">
        <authorList>
            <consortium name="Ensembl"/>
        </authorList>
    </citation>
    <scope>IDENTIFICATION</scope>
</reference>
<dbReference type="FunFam" id="3.40.50.1360:FF:000005">
    <property type="entry name" value="6-phosphogluconolactonase"/>
    <property type="match status" value="1"/>
</dbReference>
<dbReference type="GO" id="GO:0005975">
    <property type="term" value="P:carbohydrate metabolic process"/>
    <property type="evidence" value="ECO:0007669"/>
    <property type="project" value="UniProtKB-UniRule"/>
</dbReference>
<reference evidence="8 9" key="1">
    <citation type="submission" date="2020-02" db="EMBL/GenBank/DDBJ databases">
        <title>Esox lucius (northern pike) genome, fEsoLuc1, primary haplotype.</title>
        <authorList>
            <person name="Myers G."/>
            <person name="Karagic N."/>
            <person name="Meyer A."/>
            <person name="Pippel M."/>
            <person name="Reichard M."/>
            <person name="Winkler S."/>
            <person name="Tracey A."/>
            <person name="Sims Y."/>
            <person name="Howe K."/>
            <person name="Rhie A."/>
            <person name="Formenti G."/>
            <person name="Durbin R."/>
            <person name="Fedrigo O."/>
            <person name="Jarvis E.D."/>
        </authorList>
    </citation>
    <scope>NUCLEOTIDE SEQUENCE [LARGE SCALE GENOMIC DNA]</scope>
</reference>
<evidence type="ECO:0000313" key="9">
    <source>
        <dbReference type="Proteomes" id="UP000265140"/>
    </source>
</evidence>
<gene>
    <name evidence="8" type="primary">PGLS</name>
</gene>
<reference evidence="8" key="2">
    <citation type="submission" date="2025-08" db="UniProtKB">
        <authorList>
            <consortium name="Ensembl"/>
        </authorList>
    </citation>
    <scope>IDENTIFICATION</scope>
</reference>
<sequence length="308" mass="32938">MAGTESSGRGLPKEPFTEPSLALVGVFVRESVVPSCRCPRPIQIKLSINCSFSSDMSARRVVVFPSAAELGPTLAHLVASRADKALKDRGRFTVGLSGGSLVSMLSKELPALPDLDCSRWLAGFCDERLVPFDDGESTYGLYKSQLFSKINIPDSGVLAIDPSLTVHECAEDYANKLKKAFPNEDIPVFDVLLLGMGPDGHTCSLFPDHPLLEETQKIVAPINNSPKPPPQRVTMTFPVVNSARCVVFVSTGGSKAAVLKQVLEGGEGPTLPAARVVPSQGELFWLIDEPAAASLTVHVERQSTAAKL</sequence>
<comment type="pathway">
    <text evidence="2 6">Carbohydrate degradation; pentose phosphate pathway; D-ribulose 5-phosphate from D-glucose 6-phosphate (oxidative stage): step 2/3.</text>
</comment>
<dbReference type="InterPro" id="IPR005900">
    <property type="entry name" value="6-phosphogluconolactonase_DevB"/>
</dbReference>
<dbReference type="GeneTree" id="ENSGT00550000075110"/>
<dbReference type="InterPro" id="IPR039104">
    <property type="entry name" value="6PGL"/>
</dbReference>
<dbReference type="Pfam" id="PF01182">
    <property type="entry name" value="Glucosamine_iso"/>
    <property type="match status" value="1"/>
</dbReference>
<comment type="similarity">
    <text evidence="3 6">Belongs to the glucosamine/galactosamine-6-phosphate isomerase family. 6-phosphogluconolactonase subfamily.</text>
</comment>
<evidence type="ECO:0000256" key="1">
    <source>
        <dbReference type="ARBA" id="ARBA00000832"/>
    </source>
</evidence>
<evidence type="ECO:0000256" key="5">
    <source>
        <dbReference type="ARBA" id="ARBA00022801"/>
    </source>
</evidence>
<evidence type="ECO:0000256" key="6">
    <source>
        <dbReference type="RuleBase" id="RU365095"/>
    </source>
</evidence>
<dbReference type="SUPFAM" id="SSF100950">
    <property type="entry name" value="NagB/RpiA/CoA transferase-like"/>
    <property type="match status" value="1"/>
</dbReference>
<protein>
    <recommendedName>
        <fullName evidence="4 6">6-phosphogluconolactonase</fullName>
        <shortName evidence="6">6PGL</shortName>
        <ecNumber evidence="4 6">3.1.1.31</ecNumber>
    </recommendedName>
</protein>
<dbReference type="Ensembl" id="ENSELUT00000108574.1">
    <property type="protein sequence ID" value="ENSELUP00000091445.1"/>
    <property type="gene ID" value="ENSELUG00000043259.1"/>
</dbReference>
<dbReference type="NCBIfam" id="TIGR01198">
    <property type="entry name" value="pgl"/>
    <property type="match status" value="1"/>
</dbReference>
<dbReference type="EC" id="3.1.1.31" evidence="4 6"/>
<keyword evidence="5 6" id="KW-0378">Hydrolase</keyword>
<dbReference type="GO" id="GO:0006098">
    <property type="term" value="P:pentose-phosphate shunt"/>
    <property type="evidence" value="ECO:0007669"/>
    <property type="project" value="InterPro"/>
</dbReference>
<dbReference type="Proteomes" id="UP000265140">
    <property type="component" value="Chromosome 11"/>
</dbReference>
<dbReference type="GO" id="GO:0017057">
    <property type="term" value="F:6-phosphogluconolactonase activity"/>
    <property type="evidence" value="ECO:0007669"/>
    <property type="project" value="UniProtKB-UniRule"/>
</dbReference>
<evidence type="ECO:0000259" key="7">
    <source>
        <dbReference type="Pfam" id="PF01182"/>
    </source>
</evidence>
<evidence type="ECO:0000256" key="3">
    <source>
        <dbReference type="ARBA" id="ARBA00010662"/>
    </source>
</evidence>
<dbReference type="AlphaFoldDB" id="A0AAY5KT03"/>
<proteinExistence type="inferred from homology"/>
<dbReference type="PANTHER" id="PTHR11054">
    <property type="entry name" value="6-PHOSPHOGLUCONOLACTONASE"/>
    <property type="match status" value="1"/>
</dbReference>
<feature type="domain" description="Glucosamine/galactosamine-6-phosphate isomerase" evidence="7">
    <location>
        <begin position="66"/>
        <end position="285"/>
    </location>
</feature>
<comment type="catalytic activity">
    <reaction evidence="1 6">
        <text>6-phospho-D-glucono-1,5-lactone + H2O = 6-phospho-D-gluconate + H(+)</text>
        <dbReference type="Rhea" id="RHEA:12556"/>
        <dbReference type="ChEBI" id="CHEBI:15377"/>
        <dbReference type="ChEBI" id="CHEBI:15378"/>
        <dbReference type="ChEBI" id="CHEBI:57955"/>
        <dbReference type="ChEBI" id="CHEBI:58759"/>
        <dbReference type="EC" id="3.1.1.31"/>
    </reaction>
</comment>
<evidence type="ECO:0000256" key="4">
    <source>
        <dbReference type="ARBA" id="ARBA00013198"/>
    </source>
</evidence>
<keyword evidence="9" id="KW-1185">Reference proteome</keyword>
<dbReference type="Gene3D" id="3.40.50.1360">
    <property type="match status" value="1"/>
</dbReference>